<dbReference type="InterPro" id="IPR007367">
    <property type="entry name" value="DUF433"/>
</dbReference>
<name>A0ABX1HEM3_9BACT</name>
<dbReference type="Proteomes" id="UP000717634">
    <property type="component" value="Unassembled WGS sequence"/>
</dbReference>
<dbReference type="InterPro" id="IPR036388">
    <property type="entry name" value="WH-like_DNA-bd_sf"/>
</dbReference>
<dbReference type="Gene3D" id="1.10.10.10">
    <property type="entry name" value="Winged helix-like DNA-binding domain superfamily/Winged helix DNA-binding domain"/>
    <property type="match status" value="1"/>
</dbReference>
<keyword evidence="2" id="KW-1185">Reference proteome</keyword>
<dbReference type="PANTHER" id="PTHR34849:SF3">
    <property type="entry name" value="SSR2962 PROTEIN"/>
    <property type="match status" value="1"/>
</dbReference>
<proteinExistence type="predicted"/>
<evidence type="ECO:0000313" key="2">
    <source>
        <dbReference type="Proteomes" id="UP000717634"/>
    </source>
</evidence>
<accession>A0ABX1HEM3</accession>
<dbReference type="Pfam" id="PF04255">
    <property type="entry name" value="DUF433"/>
    <property type="match status" value="1"/>
</dbReference>
<dbReference type="SUPFAM" id="SSF46689">
    <property type="entry name" value="Homeodomain-like"/>
    <property type="match status" value="1"/>
</dbReference>
<dbReference type="RefSeq" id="WP_168672099.1">
    <property type="nucleotide sequence ID" value="NZ_JAAVTK010000002.1"/>
</dbReference>
<dbReference type="PANTHER" id="PTHR34849">
    <property type="entry name" value="SSL5025 PROTEIN"/>
    <property type="match status" value="1"/>
</dbReference>
<reference evidence="1 2" key="1">
    <citation type="submission" date="2020-03" db="EMBL/GenBank/DDBJ databases">
        <title>Genomic Encyclopedia of Type Strains, Phase IV (KMG-V): Genome sequencing to study the core and pangenomes of soil and plant-associated prokaryotes.</title>
        <authorList>
            <person name="Whitman W."/>
        </authorList>
    </citation>
    <scope>NUCLEOTIDE SEQUENCE [LARGE SCALE GENOMIC DNA]</scope>
    <source>
        <strain evidence="1 2">1B</strain>
    </source>
</reference>
<evidence type="ECO:0000313" key="1">
    <source>
        <dbReference type="EMBL" id="NKI88470.1"/>
    </source>
</evidence>
<comment type="caution">
    <text evidence="1">The sequence shown here is derived from an EMBL/GenBank/DDBJ whole genome shotgun (WGS) entry which is preliminary data.</text>
</comment>
<gene>
    <name evidence="1" type="ORF">HBN54_001057</name>
</gene>
<dbReference type="InterPro" id="IPR009057">
    <property type="entry name" value="Homeodomain-like_sf"/>
</dbReference>
<organism evidence="1 2">
    <name type="scientific">Hymenobacter artigasi</name>
    <dbReference type="NCBI Taxonomy" id="2719616"/>
    <lineage>
        <taxon>Bacteria</taxon>
        <taxon>Pseudomonadati</taxon>
        <taxon>Bacteroidota</taxon>
        <taxon>Cytophagia</taxon>
        <taxon>Cytophagales</taxon>
        <taxon>Hymenobacteraceae</taxon>
        <taxon>Hymenobacter</taxon>
    </lineage>
</organism>
<protein>
    <submittedName>
        <fullName evidence="1">Uncharacterized protein (DUF433 family)</fullName>
    </submittedName>
</protein>
<sequence>MQTTDALLARITIDARILAGKPTIRGLRISVQQILKALAAGQTQNDLIQEYPELEPEDFQGVLLYAADVVGEQRVYRLSA</sequence>
<dbReference type="EMBL" id="JAAVTK010000002">
    <property type="protein sequence ID" value="NKI88470.1"/>
    <property type="molecule type" value="Genomic_DNA"/>
</dbReference>